<organism evidence="5 6">
    <name type="scientific">Eubacterium aggregans</name>
    <dbReference type="NCBI Taxonomy" id="81409"/>
    <lineage>
        <taxon>Bacteria</taxon>
        <taxon>Bacillati</taxon>
        <taxon>Bacillota</taxon>
        <taxon>Clostridia</taxon>
        <taxon>Eubacteriales</taxon>
        <taxon>Eubacteriaceae</taxon>
        <taxon>Eubacterium</taxon>
    </lineage>
</organism>
<dbReference type="PANTHER" id="PTHR43280:SF28">
    <property type="entry name" value="HTH-TYPE TRANSCRIPTIONAL ACTIVATOR RHAS"/>
    <property type="match status" value="1"/>
</dbReference>
<dbReference type="SUPFAM" id="SSF46689">
    <property type="entry name" value="Homeodomain-like"/>
    <property type="match status" value="1"/>
</dbReference>
<dbReference type="InterPro" id="IPR009057">
    <property type="entry name" value="Homeodomain-like_sf"/>
</dbReference>
<evidence type="ECO:0000259" key="4">
    <source>
        <dbReference type="PROSITE" id="PS01124"/>
    </source>
</evidence>
<dbReference type="InterPro" id="IPR018060">
    <property type="entry name" value="HTH_AraC"/>
</dbReference>
<keyword evidence="2 5" id="KW-0238">DNA-binding</keyword>
<evidence type="ECO:0000256" key="1">
    <source>
        <dbReference type="ARBA" id="ARBA00023015"/>
    </source>
</evidence>
<evidence type="ECO:0000313" key="5">
    <source>
        <dbReference type="EMBL" id="SEA19250.1"/>
    </source>
</evidence>
<accession>A0A1H3Z6H5</accession>
<reference evidence="5 6" key="1">
    <citation type="submission" date="2016-10" db="EMBL/GenBank/DDBJ databases">
        <authorList>
            <person name="de Groot N.N."/>
        </authorList>
    </citation>
    <scope>NUCLEOTIDE SEQUENCE [LARGE SCALE GENOMIC DNA]</scope>
    <source>
        <strain evidence="5 6">SR12</strain>
    </source>
</reference>
<evidence type="ECO:0000313" key="6">
    <source>
        <dbReference type="Proteomes" id="UP000199394"/>
    </source>
</evidence>
<dbReference type="PANTHER" id="PTHR43280">
    <property type="entry name" value="ARAC-FAMILY TRANSCRIPTIONAL REGULATOR"/>
    <property type="match status" value="1"/>
</dbReference>
<dbReference type="GO" id="GO:0003700">
    <property type="term" value="F:DNA-binding transcription factor activity"/>
    <property type="evidence" value="ECO:0007669"/>
    <property type="project" value="InterPro"/>
</dbReference>
<gene>
    <name evidence="5" type="ORF">SAMN04515656_10539</name>
</gene>
<dbReference type="AlphaFoldDB" id="A0A1H3Z6H5"/>
<dbReference type="STRING" id="81409.SAMN04515656_10539"/>
<dbReference type="GO" id="GO:0043565">
    <property type="term" value="F:sequence-specific DNA binding"/>
    <property type="evidence" value="ECO:0007669"/>
    <property type="project" value="InterPro"/>
</dbReference>
<dbReference type="SMART" id="SM00342">
    <property type="entry name" value="HTH_ARAC"/>
    <property type="match status" value="1"/>
</dbReference>
<dbReference type="RefSeq" id="WP_090305492.1">
    <property type="nucleotide sequence ID" value="NZ_FNRK01000005.1"/>
</dbReference>
<dbReference type="Pfam" id="PF12833">
    <property type="entry name" value="HTH_18"/>
    <property type="match status" value="1"/>
</dbReference>
<keyword evidence="3" id="KW-0804">Transcription</keyword>
<dbReference type="OrthoDB" id="9794370at2"/>
<keyword evidence="1" id="KW-0805">Transcription regulation</keyword>
<dbReference type="Gene3D" id="1.10.10.60">
    <property type="entry name" value="Homeodomain-like"/>
    <property type="match status" value="2"/>
</dbReference>
<evidence type="ECO:0000256" key="3">
    <source>
        <dbReference type="ARBA" id="ARBA00023163"/>
    </source>
</evidence>
<feature type="domain" description="HTH araC/xylS-type" evidence="4">
    <location>
        <begin position="249"/>
        <end position="349"/>
    </location>
</feature>
<dbReference type="Proteomes" id="UP000199394">
    <property type="component" value="Unassembled WGS sequence"/>
</dbReference>
<keyword evidence="6" id="KW-1185">Reference proteome</keyword>
<dbReference type="PROSITE" id="PS01124">
    <property type="entry name" value="HTH_ARAC_FAMILY_2"/>
    <property type="match status" value="1"/>
</dbReference>
<proteinExistence type="predicted"/>
<sequence length="360" mass="41819">MVPRKNVLALEFNHIEAQVFSRYLTADNRLNYLGNYRIASGLWNNRYPHDVVFINISPDNYRNCVSFLRNYPRTNHCQLFFTANTYFDQLTQLVQTNANAQIMMKPLRWEYLYSNITASKANAIQPPLDAPSLNTNYLPLIQEFDQCTDTGLSSWIKKSGKIIIPDPEMDCSDALGRSKAFATFFISTITRDLDAPVVTRLSEHYNNLLLNLKSISRTKSLLRLLEQFLRACYNTIHPSYISIDEERIADIKKRIAHYIENDVDFSLESIAQEMYISTSYLSRMFNKIENLNYKDYILNLRLAKACHLLTTTNQTVEEIALHCGYRESSSFSRAFKSRHLLSPMNYRKQQTQKYSDPSNT</sequence>
<dbReference type="EMBL" id="FNRK01000005">
    <property type="protein sequence ID" value="SEA19250.1"/>
    <property type="molecule type" value="Genomic_DNA"/>
</dbReference>
<protein>
    <submittedName>
        <fullName evidence="5">AraC-type DNA-binding protein</fullName>
    </submittedName>
</protein>
<name>A0A1H3Z6H5_9FIRM</name>
<evidence type="ECO:0000256" key="2">
    <source>
        <dbReference type="ARBA" id="ARBA00023125"/>
    </source>
</evidence>